<dbReference type="KEGG" id="sky:D0C37_29305"/>
<reference evidence="1 2" key="1">
    <citation type="submission" date="2018-08" db="EMBL/GenBank/DDBJ databases">
        <authorList>
            <person name="Ferrada E.E."/>
            <person name="Latorre B.A."/>
        </authorList>
    </citation>
    <scope>NUCLEOTIDE SEQUENCE [LARGE SCALE GENOMIC DNA]</scope>
    <source>
        <strain evidence="1 2">VK-A60T</strain>
    </source>
</reference>
<evidence type="ECO:0000313" key="1">
    <source>
        <dbReference type="EMBL" id="AXQ58298.1"/>
    </source>
</evidence>
<dbReference type="Proteomes" id="UP000259636">
    <property type="component" value="Chromosome"/>
</dbReference>
<accession>A0A385DIV3</accession>
<dbReference type="EMBL" id="CP031742">
    <property type="protein sequence ID" value="AXQ58298.1"/>
    <property type="molecule type" value="Genomic_DNA"/>
</dbReference>
<gene>
    <name evidence="1" type="ORF">D0C37_29305</name>
</gene>
<sequence>MRQGGIVPVAHSVLAVVFQRNLNQPETWPVGVSTYLALTFSTLLSSQGTDASFVLTLSGFPPGASLRYFVFQTLSVLFPASDHCPQTCGYAVDSGNLLSLGRPVGTLECRARRWAGVDCTQAWSRDANRFCSRRPTSSTGRLGRNRDFV</sequence>
<evidence type="ECO:0000313" key="2">
    <source>
        <dbReference type="Proteomes" id="UP000259636"/>
    </source>
</evidence>
<proteinExistence type="predicted"/>
<organism evidence="1 2">
    <name type="scientific">Streptomyces koyangensis</name>
    <dbReference type="NCBI Taxonomy" id="188770"/>
    <lineage>
        <taxon>Bacteria</taxon>
        <taxon>Bacillati</taxon>
        <taxon>Actinomycetota</taxon>
        <taxon>Actinomycetes</taxon>
        <taxon>Kitasatosporales</taxon>
        <taxon>Streptomycetaceae</taxon>
        <taxon>Streptomyces</taxon>
        <taxon>Streptomyces aurantiacus group</taxon>
    </lineage>
</organism>
<dbReference type="AlphaFoldDB" id="A0A385DIV3"/>
<protein>
    <submittedName>
        <fullName evidence="1">Uncharacterized protein</fullName>
    </submittedName>
</protein>
<name>A0A385DIV3_9ACTN</name>